<dbReference type="AlphaFoldDB" id="A0A315XWN6"/>
<feature type="signal peptide" evidence="1">
    <location>
        <begin position="1"/>
        <end position="18"/>
    </location>
</feature>
<reference evidence="3 4" key="1">
    <citation type="submission" date="2018-05" db="EMBL/GenBank/DDBJ databases">
        <title>The Hungate 1000. A catalogue of reference genomes from the rumen microbiome.</title>
        <authorList>
            <person name="Kelly W."/>
        </authorList>
    </citation>
    <scope>NUCLEOTIDE SEQUENCE [LARGE SCALE GENOMIC DNA]</scope>
    <source>
        <strain evidence="3 4">SAb67</strain>
    </source>
</reference>
<feature type="chain" id="PRO_5039032595" evidence="1">
    <location>
        <begin position="19"/>
        <end position="135"/>
    </location>
</feature>
<evidence type="ECO:0000256" key="1">
    <source>
        <dbReference type="SAM" id="SignalP"/>
    </source>
</evidence>
<dbReference type="EMBL" id="QGDI01000011">
    <property type="protein sequence ID" value="PWJ11046.1"/>
    <property type="molecule type" value="Genomic_DNA"/>
</dbReference>
<feature type="domain" description="DUF4830" evidence="2">
    <location>
        <begin position="42"/>
        <end position="114"/>
    </location>
</feature>
<dbReference type="Proteomes" id="UP000245720">
    <property type="component" value="Unassembled WGS sequence"/>
</dbReference>
<dbReference type="RefSeq" id="WP_109727417.1">
    <property type="nucleotide sequence ID" value="NZ_QGDI01000011.1"/>
</dbReference>
<gene>
    <name evidence="3" type="ORF">IE37_02695</name>
</gene>
<sequence length="135" mass="14828">MKKLTFMFIAAAAFALTACSGRGDSSEAAIPAGESSQRIDYFASHGWEVEEISERAVTIPSDFSAVYEEYALMQDRQGLPLRKYAGRNAKLFVYEVKNYSPDSKKMLAELLVCDDTAVASMVYSEDSGSIKMPVS</sequence>
<keyword evidence="1" id="KW-0732">Signal</keyword>
<evidence type="ECO:0000313" key="4">
    <source>
        <dbReference type="Proteomes" id="UP000245720"/>
    </source>
</evidence>
<dbReference type="PROSITE" id="PS51257">
    <property type="entry name" value="PROKAR_LIPOPROTEIN"/>
    <property type="match status" value="1"/>
</dbReference>
<organism evidence="3 4">
    <name type="scientific">Ruminococcus flavefaciens</name>
    <dbReference type="NCBI Taxonomy" id="1265"/>
    <lineage>
        <taxon>Bacteria</taxon>
        <taxon>Bacillati</taxon>
        <taxon>Bacillota</taxon>
        <taxon>Clostridia</taxon>
        <taxon>Eubacteriales</taxon>
        <taxon>Oscillospiraceae</taxon>
        <taxon>Ruminococcus</taxon>
    </lineage>
</organism>
<evidence type="ECO:0000313" key="3">
    <source>
        <dbReference type="EMBL" id="PWJ11046.1"/>
    </source>
</evidence>
<name>A0A315XWN6_RUMFL</name>
<protein>
    <submittedName>
        <fullName evidence="3">Uncharacterized protein DUF4830</fullName>
    </submittedName>
</protein>
<dbReference type="OrthoDB" id="1821579at2"/>
<accession>A0A315XWN6</accession>
<proteinExistence type="predicted"/>
<comment type="caution">
    <text evidence="3">The sequence shown here is derived from an EMBL/GenBank/DDBJ whole genome shotgun (WGS) entry which is preliminary data.</text>
</comment>
<dbReference type="Pfam" id="PF16112">
    <property type="entry name" value="DUF4830"/>
    <property type="match status" value="1"/>
</dbReference>
<evidence type="ECO:0000259" key="2">
    <source>
        <dbReference type="Pfam" id="PF16112"/>
    </source>
</evidence>
<dbReference type="InterPro" id="IPR032257">
    <property type="entry name" value="DUF4830"/>
</dbReference>